<feature type="transmembrane region" description="Helical" evidence="7">
    <location>
        <begin position="92"/>
        <end position="112"/>
    </location>
</feature>
<dbReference type="Proteomes" id="UP001470230">
    <property type="component" value="Unassembled WGS sequence"/>
</dbReference>
<dbReference type="PANTHER" id="PTHR10332">
    <property type="entry name" value="EQUILIBRATIVE NUCLEOSIDE TRANSPORTER"/>
    <property type="match status" value="1"/>
</dbReference>
<evidence type="ECO:0000313" key="8">
    <source>
        <dbReference type="EMBL" id="KAK8871615.1"/>
    </source>
</evidence>
<dbReference type="Pfam" id="PF01733">
    <property type="entry name" value="Nucleoside_tran"/>
    <property type="match status" value="1"/>
</dbReference>
<dbReference type="InterPro" id="IPR002259">
    <property type="entry name" value="Eqnu_transpt"/>
</dbReference>
<keyword evidence="5 7" id="KW-1133">Transmembrane helix</keyword>
<dbReference type="InterPro" id="IPR036259">
    <property type="entry name" value="MFS_trans_sf"/>
</dbReference>
<dbReference type="EMBL" id="JAPFFF010000013">
    <property type="protein sequence ID" value="KAK8871615.1"/>
    <property type="molecule type" value="Genomic_DNA"/>
</dbReference>
<feature type="transmembrane region" description="Helical" evidence="7">
    <location>
        <begin position="276"/>
        <end position="297"/>
    </location>
</feature>
<dbReference type="PANTHER" id="PTHR10332:SF10">
    <property type="entry name" value="EQUILIBRATIVE NUCLEOSIDE TRANSPORTER 4"/>
    <property type="match status" value="1"/>
</dbReference>
<keyword evidence="9" id="KW-1185">Reference proteome</keyword>
<feature type="transmembrane region" description="Helical" evidence="7">
    <location>
        <begin position="124"/>
        <end position="150"/>
    </location>
</feature>
<accession>A0ABR2J3J2</accession>
<keyword evidence="6 7" id="KW-0472">Membrane</keyword>
<dbReference type="SUPFAM" id="SSF103473">
    <property type="entry name" value="MFS general substrate transporter"/>
    <property type="match status" value="1"/>
</dbReference>
<evidence type="ECO:0000313" key="9">
    <source>
        <dbReference type="Proteomes" id="UP001470230"/>
    </source>
</evidence>
<feature type="transmembrane region" description="Helical" evidence="7">
    <location>
        <begin position="28"/>
        <end position="49"/>
    </location>
</feature>
<protein>
    <submittedName>
        <fullName evidence="8">Nucleoside transmembrane transporter activity protein</fullName>
    </submittedName>
</protein>
<feature type="transmembrane region" description="Helical" evidence="7">
    <location>
        <begin position="376"/>
        <end position="398"/>
    </location>
</feature>
<evidence type="ECO:0000256" key="4">
    <source>
        <dbReference type="ARBA" id="ARBA00022692"/>
    </source>
</evidence>
<feature type="transmembrane region" description="Helical" evidence="7">
    <location>
        <begin position="69"/>
        <end position="85"/>
    </location>
</feature>
<feature type="transmembrane region" description="Helical" evidence="7">
    <location>
        <begin position="157"/>
        <end position="179"/>
    </location>
</feature>
<organism evidence="8 9">
    <name type="scientific">Tritrichomonas musculus</name>
    <dbReference type="NCBI Taxonomy" id="1915356"/>
    <lineage>
        <taxon>Eukaryota</taxon>
        <taxon>Metamonada</taxon>
        <taxon>Parabasalia</taxon>
        <taxon>Tritrichomonadida</taxon>
        <taxon>Tritrichomonadidae</taxon>
        <taxon>Tritrichomonas</taxon>
    </lineage>
</organism>
<evidence type="ECO:0000256" key="3">
    <source>
        <dbReference type="ARBA" id="ARBA00022448"/>
    </source>
</evidence>
<evidence type="ECO:0000256" key="7">
    <source>
        <dbReference type="SAM" id="Phobius"/>
    </source>
</evidence>
<sequence>MSTKMSLLEDSNQPSELLDENASKPVPIVLFFLLGNASLLAYNIAINAIDIFSPLFSDLNINIGADISRSYNIPSAIISFLLIFFKPKNLRVSIVISLSILILVMCIMPILFSIESLTKQVRNLYWAVIIVIGCMAVFSSLVFSSTYAFASQCGEKASAAVSSGNGACGVIAAFLRVITKLTLSKYEDISSLIYYSVAAIVILLSLIYFAIVTEKNKDSISHYLVQESGTSSLPSIRDLLATIRIIWIEWSSVALNFVITLTLFPGYVTDTRQGKLGSWSFVLVTTVFCIFDWLGRFLPSVFMFPPRKFAWIPVVCRLLFFVVFMISIQGAADLGEPYWSILWQIPFALTNGYCGTVSLIYGSNHEKCDLEQRKQGSFLISFAINAGILLAMCLTYAMPAGKHL</sequence>
<comment type="subcellular location">
    <subcellularLocation>
        <location evidence="1">Membrane</location>
        <topology evidence="1">Multi-pass membrane protein</topology>
    </subcellularLocation>
</comment>
<feature type="transmembrane region" description="Helical" evidence="7">
    <location>
        <begin position="341"/>
        <end position="364"/>
    </location>
</feature>
<proteinExistence type="inferred from homology"/>
<name>A0ABR2J3J2_9EUKA</name>
<gene>
    <name evidence="8" type="ORF">M9Y10_007350</name>
</gene>
<comment type="similarity">
    <text evidence="2">Belongs to the SLC29A/ENT transporter (TC 2.A.57) family.</text>
</comment>
<evidence type="ECO:0000256" key="1">
    <source>
        <dbReference type="ARBA" id="ARBA00004141"/>
    </source>
</evidence>
<comment type="caution">
    <text evidence="8">The sequence shown here is derived from an EMBL/GenBank/DDBJ whole genome shotgun (WGS) entry which is preliminary data.</text>
</comment>
<reference evidence="8 9" key="1">
    <citation type="submission" date="2024-04" db="EMBL/GenBank/DDBJ databases">
        <title>Tritrichomonas musculus Genome.</title>
        <authorList>
            <person name="Alves-Ferreira E."/>
            <person name="Grigg M."/>
            <person name="Lorenzi H."/>
            <person name="Galac M."/>
        </authorList>
    </citation>
    <scope>NUCLEOTIDE SEQUENCE [LARGE SCALE GENOMIC DNA]</scope>
    <source>
        <strain evidence="8 9">EAF2021</strain>
    </source>
</reference>
<feature type="transmembrane region" description="Helical" evidence="7">
    <location>
        <begin position="309"/>
        <end position="329"/>
    </location>
</feature>
<keyword evidence="4 7" id="KW-0812">Transmembrane</keyword>
<evidence type="ECO:0000256" key="2">
    <source>
        <dbReference type="ARBA" id="ARBA00007965"/>
    </source>
</evidence>
<feature type="transmembrane region" description="Helical" evidence="7">
    <location>
        <begin position="245"/>
        <end position="264"/>
    </location>
</feature>
<feature type="transmembrane region" description="Helical" evidence="7">
    <location>
        <begin position="191"/>
        <end position="211"/>
    </location>
</feature>
<keyword evidence="3" id="KW-0813">Transport</keyword>
<evidence type="ECO:0000256" key="5">
    <source>
        <dbReference type="ARBA" id="ARBA00022989"/>
    </source>
</evidence>
<evidence type="ECO:0000256" key="6">
    <source>
        <dbReference type="ARBA" id="ARBA00023136"/>
    </source>
</evidence>